<keyword evidence="1 3" id="KW-0378">Hydrolase</keyword>
<gene>
    <name evidence="3" type="ORF">Lmac_2704</name>
</gene>
<evidence type="ECO:0000313" key="4">
    <source>
        <dbReference type="Proteomes" id="UP000054908"/>
    </source>
</evidence>
<dbReference type="OrthoDB" id="9779853at2"/>
<sequence length="296" mass="32607">MNNKKILTGFLRKNLLVFLLGFVAYFLNSVSVFALPPLNTKYISYSDAGEGEVLVLIHPFPADKALWAPQQQTLKEHFRLITLDLWGFGHSEGTSGQPIKMEEYADQVAQLLDQLYIKKAIIGGESMGGYVALAFLRKYPEKVGGLILSNTQTAADSSEVKKAREMAAKKVLAQGSEQLINDFIVKALSSDASEQTRLFLQNIVMVQTPTAIASALKGMANREDTANTLVDTKIPFLIITSDRDTVVPPQQSANMHALAKNSKLVVITNAGHLSNLEQPEQWNKAVIEMFANKQIN</sequence>
<evidence type="ECO:0000259" key="2">
    <source>
        <dbReference type="Pfam" id="PF00561"/>
    </source>
</evidence>
<dbReference type="InterPro" id="IPR000073">
    <property type="entry name" value="AB_hydrolase_1"/>
</dbReference>
<feature type="domain" description="AB hydrolase-1" evidence="2">
    <location>
        <begin position="53"/>
        <end position="278"/>
    </location>
</feature>
<dbReference type="AlphaFoldDB" id="A0A0W0VXC6"/>
<proteinExistence type="predicted"/>
<dbReference type="Pfam" id="PF00561">
    <property type="entry name" value="Abhydrolase_1"/>
    <property type="match status" value="1"/>
</dbReference>
<dbReference type="SUPFAM" id="SSF53474">
    <property type="entry name" value="alpha/beta-Hydrolases"/>
    <property type="match status" value="1"/>
</dbReference>
<dbReference type="EC" id="3.1.1.24" evidence="3"/>
<dbReference type="EMBL" id="LNYL01000050">
    <property type="protein sequence ID" value="KTD24617.1"/>
    <property type="molecule type" value="Genomic_DNA"/>
</dbReference>
<keyword evidence="4" id="KW-1185">Reference proteome</keyword>
<protein>
    <submittedName>
        <fullName evidence="3">Alpha/beta hydrolase</fullName>
        <ecNumber evidence="3">3.1.1.24</ecNumber>
    </submittedName>
</protein>
<organism evidence="3 4">
    <name type="scientific">Legionella maceachernii</name>
    <dbReference type="NCBI Taxonomy" id="466"/>
    <lineage>
        <taxon>Bacteria</taxon>
        <taxon>Pseudomonadati</taxon>
        <taxon>Pseudomonadota</taxon>
        <taxon>Gammaproteobacteria</taxon>
        <taxon>Legionellales</taxon>
        <taxon>Legionellaceae</taxon>
        <taxon>Legionella</taxon>
    </lineage>
</organism>
<reference evidence="3 4" key="1">
    <citation type="submission" date="2015-11" db="EMBL/GenBank/DDBJ databases">
        <title>Genomic analysis of 38 Legionella species identifies large and diverse effector repertoires.</title>
        <authorList>
            <person name="Burstein D."/>
            <person name="Amaro F."/>
            <person name="Zusman T."/>
            <person name="Lifshitz Z."/>
            <person name="Cohen O."/>
            <person name="Gilbert J.A."/>
            <person name="Pupko T."/>
            <person name="Shuman H.A."/>
            <person name="Segal G."/>
        </authorList>
    </citation>
    <scope>NUCLEOTIDE SEQUENCE [LARGE SCALE GENOMIC DNA]</scope>
    <source>
        <strain evidence="3 4">PX-1-G2-E2</strain>
    </source>
</reference>
<evidence type="ECO:0000313" key="3">
    <source>
        <dbReference type="EMBL" id="KTD24617.1"/>
    </source>
</evidence>
<dbReference type="Gene3D" id="3.40.50.1820">
    <property type="entry name" value="alpha/beta hydrolase"/>
    <property type="match status" value="1"/>
</dbReference>
<dbReference type="PRINTS" id="PR00111">
    <property type="entry name" value="ABHYDROLASE"/>
</dbReference>
<dbReference type="STRING" id="466.Lmac_2704"/>
<dbReference type="PANTHER" id="PTHR43798:SF31">
    <property type="entry name" value="AB HYDROLASE SUPERFAMILY PROTEIN YCLE"/>
    <property type="match status" value="1"/>
</dbReference>
<dbReference type="GO" id="GO:0047570">
    <property type="term" value="F:3-oxoadipate enol-lactonase activity"/>
    <property type="evidence" value="ECO:0007669"/>
    <property type="project" value="UniProtKB-EC"/>
</dbReference>
<accession>A0A0W0VXC6</accession>
<comment type="caution">
    <text evidence="3">The sequence shown here is derived from an EMBL/GenBank/DDBJ whole genome shotgun (WGS) entry which is preliminary data.</text>
</comment>
<dbReference type="PANTHER" id="PTHR43798">
    <property type="entry name" value="MONOACYLGLYCEROL LIPASE"/>
    <property type="match status" value="1"/>
</dbReference>
<dbReference type="Proteomes" id="UP000054908">
    <property type="component" value="Unassembled WGS sequence"/>
</dbReference>
<dbReference type="RefSeq" id="WP_058453388.1">
    <property type="nucleotide sequence ID" value="NZ_CAAAIB010000001.1"/>
</dbReference>
<name>A0A0W0VXC6_9GAMM</name>
<dbReference type="GO" id="GO:0016020">
    <property type="term" value="C:membrane"/>
    <property type="evidence" value="ECO:0007669"/>
    <property type="project" value="TreeGrafter"/>
</dbReference>
<dbReference type="InterPro" id="IPR029058">
    <property type="entry name" value="AB_hydrolase_fold"/>
</dbReference>
<dbReference type="PATRIC" id="fig|466.6.peg.2887"/>
<dbReference type="InterPro" id="IPR050266">
    <property type="entry name" value="AB_hydrolase_sf"/>
</dbReference>
<evidence type="ECO:0000256" key="1">
    <source>
        <dbReference type="ARBA" id="ARBA00022801"/>
    </source>
</evidence>